<keyword evidence="1" id="KW-0677">Repeat</keyword>
<dbReference type="Proteomes" id="UP000796880">
    <property type="component" value="Unassembled WGS sequence"/>
</dbReference>
<keyword evidence="5" id="KW-1185">Reference proteome</keyword>
<dbReference type="Gene3D" id="1.25.40.10">
    <property type="entry name" value="Tetratricopeptide repeat domain"/>
    <property type="match status" value="4"/>
</dbReference>
<evidence type="ECO:0000313" key="4">
    <source>
        <dbReference type="EMBL" id="KAF3431421.1"/>
    </source>
</evidence>
<dbReference type="AlphaFoldDB" id="A0A8K0DJ60"/>
<dbReference type="InterPro" id="IPR046848">
    <property type="entry name" value="E_motif"/>
</dbReference>
<feature type="repeat" description="PPR" evidence="3">
    <location>
        <begin position="246"/>
        <end position="280"/>
    </location>
</feature>
<accession>A0A8K0DJ60</accession>
<dbReference type="InterPro" id="IPR002885">
    <property type="entry name" value="PPR_rpt"/>
</dbReference>
<dbReference type="PANTHER" id="PTHR47926:SF424">
    <property type="entry name" value="PENTACOTRIPEPTIDE-REPEAT REGION OF PRORP DOMAIN-CONTAINING PROTEIN"/>
    <property type="match status" value="1"/>
</dbReference>
<evidence type="ECO:0000256" key="3">
    <source>
        <dbReference type="PROSITE-ProRule" id="PRU00708"/>
    </source>
</evidence>
<dbReference type="GO" id="GO:0009451">
    <property type="term" value="P:RNA modification"/>
    <property type="evidence" value="ECO:0007669"/>
    <property type="project" value="InterPro"/>
</dbReference>
<dbReference type="InterPro" id="IPR046960">
    <property type="entry name" value="PPR_At4g14850-like_plant"/>
</dbReference>
<dbReference type="OrthoDB" id="185373at2759"/>
<dbReference type="PANTHER" id="PTHR47926">
    <property type="entry name" value="PENTATRICOPEPTIDE REPEAT-CONTAINING PROTEIN"/>
    <property type="match status" value="1"/>
</dbReference>
<dbReference type="InterPro" id="IPR011990">
    <property type="entry name" value="TPR-like_helical_dom_sf"/>
</dbReference>
<dbReference type="FunFam" id="1.25.40.10:FF:000196">
    <property type="entry name" value="Pentatricopeptide repeat-containing protein At4g14850"/>
    <property type="match status" value="1"/>
</dbReference>
<dbReference type="PROSITE" id="PS51375">
    <property type="entry name" value="PPR"/>
    <property type="match status" value="5"/>
</dbReference>
<dbReference type="NCBIfam" id="TIGR00756">
    <property type="entry name" value="PPR"/>
    <property type="match status" value="6"/>
</dbReference>
<dbReference type="EMBL" id="VOIH02000012">
    <property type="protein sequence ID" value="KAF3431421.1"/>
    <property type="molecule type" value="Genomic_DNA"/>
</dbReference>
<dbReference type="Pfam" id="PF20431">
    <property type="entry name" value="E_motif"/>
    <property type="match status" value="1"/>
</dbReference>
<evidence type="ECO:0000313" key="5">
    <source>
        <dbReference type="Proteomes" id="UP000796880"/>
    </source>
</evidence>
<dbReference type="GO" id="GO:0003723">
    <property type="term" value="F:RNA binding"/>
    <property type="evidence" value="ECO:0007669"/>
    <property type="project" value="InterPro"/>
</dbReference>
<evidence type="ECO:0008006" key="6">
    <source>
        <dbReference type="Google" id="ProtNLM"/>
    </source>
</evidence>
<comment type="similarity">
    <text evidence="2">Belongs to the PPR family. PCMP-E subfamily.</text>
</comment>
<reference evidence="4" key="1">
    <citation type="submission" date="2020-03" db="EMBL/GenBank/DDBJ databases">
        <title>A high-quality chromosome-level genome assembly of a woody plant with both climbing and erect habits, Rhamnella rubrinervis.</title>
        <authorList>
            <person name="Lu Z."/>
            <person name="Yang Y."/>
            <person name="Zhu X."/>
            <person name="Sun Y."/>
        </authorList>
    </citation>
    <scope>NUCLEOTIDE SEQUENCE</scope>
    <source>
        <strain evidence="4">BYM</strain>
        <tissue evidence="4">Leaf</tissue>
    </source>
</reference>
<evidence type="ECO:0000256" key="1">
    <source>
        <dbReference type="ARBA" id="ARBA00022737"/>
    </source>
</evidence>
<evidence type="ECO:0000256" key="2">
    <source>
        <dbReference type="ARBA" id="ARBA00061659"/>
    </source>
</evidence>
<name>A0A8K0DJ60_9ROSA</name>
<dbReference type="FunFam" id="1.25.40.10:FF:001175">
    <property type="entry name" value="Pentatricopeptide repeat-containing protein At1g19720"/>
    <property type="match status" value="1"/>
</dbReference>
<dbReference type="Pfam" id="PF13041">
    <property type="entry name" value="PPR_2"/>
    <property type="match status" value="3"/>
</dbReference>
<dbReference type="FunFam" id="1.25.40.10:FF:000090">
    <property type="entry name" value="Pentatricopeptide repeat-containing protein, chloroplastic"/>
    <property type="match status" value="1"/>
</dbReference>
<feature type="repeat" description="PPR" evidence="3">
    <location>
        <begin position="143"/>
        <end position="178"/>
    </location>
</feature>
<sequence>MLHTHLVKTGFLADVYSATALADMYMKLRLVDEALKVFDEMPNRNLASLNAAISGFSQNGYFRDALWVVKNGCFEAFEPNSVTIASLLSACESVGLGMMMHCWGIKLGVEKDAYVATSVLTVYSNCDELVLAEKVFEEMPNRNVVTYNAFISGILRNGEPRMVLDVFKRMMEGLGENPNSLTFLSVLSACASLSYIQFAKQVHGLITKIEQGLDVMVETAIVNTYSKCGCWQLAYDVFKELNANRNLITWNSMISGMMLNSQSEIAVELFEQLQCEGLEPDSATWNSMISGFSQLGHRMEAFKYFKKMQSAGLAPSLKSITSLLPACSDLAALQTGKEIHGQVIRAHAVDDQFIATAIIDMYMKCGHSTYARRTFNWYDIKQDDPAFWNVMISGYGRNGDNESAFEIFDQMLEEKVRPNAATFVSVLSTCSHTGEIEKGWEVFRMMNTEFGLKPNPDHVGCMIDLLARASHLDEARDVILKLPGPSASGFASLLGACECNLHSKLGEEMARKLLELEPQNSTPHVILSNIYAALGRWEDVERIRGIINDKGYRKLPGFSLI</sequence>
<feature type="repeat" description="PPR" evidence="3">
    <location>
        <begin position="384"/>
        <end position="418"/>
    </location>
</feature>
<proteinExistence type="inferred from homology"/>
<feature type="repeat" description="PPR" evidence="3">
    <location>
        <begin position="14"/>
        <end position="48"/>
    </location>
</feature>
<protein>
    <recommendedName>
        <fullName evidence="6">Pentatricopeptide repeat-containing protein</fullName>
    </recommendedName>
</protein>
<feature type="repeat" description="PPR" evidence="3">
    <location>
        <begin position="281"/>
        <end position="315"/>
    </location>
</feature>
<dbReference type="Pfam" id="PF01535">
    <property type="entry name" value="PPR"/>
    <property type="match status" value="3"/>
</dbReference>
<organism evidence="4 5">
    <name type="scientific">Rhamnella rubrinervis</name>
    <dbReference type="NCBI Taxonomy" id="2594499"/>
    <lineage>
        <taxon>Eukaryota</taxon>
        <taxon>Viridiplantae</taxon>
        <taxon>Streptophyta</taxon>
        <taxon>Embryophyta</taxon>
        <taxon>Tracheophyta</taxon>
        <taxon>Spermatophyta</taxon>
        <taxon>Magnoliopsida</taxon>
        <taxon>eudicotyledons</taxon>
        <taxon>Gunneridae</taxon>
        <taxon>Pentapetalae</taxon>
        <taxon>rosids</taxon>
        <taxon>fabids</taxon>
        <taxon>Rosales</taxon>
        <taxon>Rhamnaceae</taxon>
        <taxon>rhamnoid group</taxon>
        <taxon>Rhamneae</taxon>
        <taxon>Rhamnella</taxon>
    </lineage>
</organism>
<comment type="caution">
    <text evidence="4">The sequence shown here is derived from an EMBL/GenBank/DDBJ whole genome shotgun (WGS) entry which is preliminary data.</text>
</comment>
<gene>
    <name evidence="4" type="ORF">FNV43_RR26152</name>
</gene>